<keyword evidence="3 7" id="KW-0228">DNA excision</keyword>
<dbReference type="HAMAP" id="MF_00203">
    <property type="entry name" value="UvrC"/>
    <property type="match status" value="1"/>
</dbReference>
<dbReference type="Pfam" id="PF01541">
    <property type="entry name" value="GIY-YIG"/>
    <property type="match status" value="1"/>
</dbReference>
<dbReference type="PROSITE" id="PS50165">
    <property type="entry name" value="UVRC"/>
    <property type="match status" value="1"/>
</dbReference>
<evidence type="ECO:0000256" key="3">
    <source>
        <dbReference type="ARBA" id="ARBA00022769"/>
    </source>
</evidence>
<dbReference type="GO" id="GO:0009381">
    <property type="term" value="F:excinuclease ABC activity"/>
    <property type="evidence" value="ECO:0007669"/>
    <property type="project" value="UniProtKB-UniRule"/>
</dbReference>
<dbReference type="InterPro" id="IPR001162">
    <property type="entry name" value="UvrC_RNase_H_dom"/>
</dbReference>
<dbReference type="FunFam" id="3.40.1440.10:FF:000001">
    <property type="entry name" value="UvrABC system protein C"/>
    <property type="match status" value="1"/>
</dbReference>
<evidence type="ECO:0000256" key="5">
    <source>
        <dbReference type="ARBA" id="ARBA00023204"/>
    </source>
</evidence>
<dbReference type="SUPFAM" id="SSF82771">
    <property type="entry name" value="GIY-YIG endonuclease"/>
    <property type="match status" value="1"/>
</dbReference>
<dbReference type="SUPFAM" id="SSF46600">
    <property type="entry name" value="C-terminal UvrC-binding domain of UvrB"/>
    <property type="match status" value="1"/>
</dbReference>
<dbReference type="OrthoDB" id="9804933at2"/>
<dbReference type="InterPro" id="IPR035901">
    <property type="entry name" value="GIY-YIG_endonuc_sf"/>
</dbReference>
<dbReference type="Gene3D" id="1.10.150.20">
    <property type="entry name" value="5' to 3' exonuclease, C-terminal subdomain"/>
    <property type="match status" value="1"/>
</dbReference>
<dbReference type="InterPro" id="IPR036876">
    <property type="entry name" value="UVR_dom_sf"/>
</dbReference>
<proteinExistence type="inferred from homology"/>
<dbReference type="PANTHER" id="PTHR30562">
    <property type="entry name" value="UVRC/OXIDOREDUCTASE"/>
    <property type="match status" value="1"/>
</dbReference>
<evidence type="ECO:0000313" key="12">
    <source>
        <dbReference type="Proteomes" id="UP000266313"/>
    </source>
</evidence>
<accession>A0A250KQ44</accession>
<dbReference type="PROSITE" id="PS50151">
    <property type="entry name" value="UVR"/>
    <property type="match status" value="1"/>
</dbReference>
<evidence type="ECO:0000256" key="4">
    <source>
        <dbReference type="ARBA" id="ARBA00022881"/>
    </source>
</evidence>
<keyword evidence="4 7" id="KW-0267">Excision nuclease</keyword>
<dbReference type="RefSeq" id="WP_119629345.1">
    <property type="nucleotide sequence ID" value="NZ_AP017928.1"/>
</dbReference>
<evidence type="ECO:0000256" key="6">
    <source>
        <dbReference type="ARBA" id="ARBA00023236"/>
    </source>
</evidence>
<dbReference type="Pfam" id="PF22920">
    <property type="entry name" value="UvrC_RNaseH"/>
    <property type="match status" value="1"/>
</dbReference>
<dbReference type="InterPro" id="IPR004791">
    <property type="entry name" value="UvrC"/>
</dbReference>
<feature type="domain" description="UVR" evidence="8">
    <location>
        <begin position="209"/>
        <end position="244"/>
    </location>
</feature>
<protein>
    <recommendedName>
        <fullName evidence="7">UvrABC system protein C</fullName>
        <shortName evidence="7">Protein UvrC</shortName>
    </recommendedName>
    <alternativeName>
        <fullName evidence="7">Excinuclease ABC subunit C</fullName>
    </alternativeName>
</protein>
<evidence type="ECO:0000256" key="1">
    <source>
        <dbReference type="ARBA" id="ARBA00022490"/>
    </source>
</evidence>
<dbReference type="Pfam" id="PF02151">
    <property type="entry name" value="UVR"/>
    <property type="match status" value="1"/>
</dbReference>
<dbReference type="SMART" id="SM00465">
    <property type="entry name" value="GIYc"/>
    <property type="match status" value="1"/>
</dbReference>
<dbReference type="InterPro" id="IPR038476">
    <property type="entry name" value="UvrC_RNase_H_dom_sf"/>
</dbReference>
<dbReference type="GO" id="GO:0005737">
    <property type="term" value="C:cytoplasm"/>
    <property type="evidence" value="ECO:0007669"/>
    <property type="project" value="UniProtKB-SubCell"/>
</dbReference>
<comment type="subcellular location">
    <subcellularLocation>
        <location evidence="7">Cytoplasm</location>
    </subcellularLocation>
</comment>
<dbReference type="Proteomes" id="UP000266313">
    <property type="component" value="Chromosome"/>
</dbReference>
<dbReference type="KEGG" id="mmai:sS8_1834"/>
<dbReference type="NCBIfam" id="NF001824">
    <property type="entry name" value="PRK00558.1-5"/>
    <property type="match status" value="1"/>
</dbReference>
<dbReference type="GO" id="GO:0009432">
    <property type="term" value="P:SOS response"/>
    <property type="evidence" value="ECO:0007669"/>
    <property type="project" value="UniProtKB-UniRule"/>
</dbReference>
<dbReference type="Gene3D" id="4.10.860.10">
    <property type="entry name" value="UVR domain"/>
    <property type="match status" value="1"/>
</dbReference>
<dbReference type="EMBL" id="AP017928">
    <property type="protein sequence ID" value="BBA33790.1"/>
    <property type="molecule type" value="Genomic_DNA"/>
</dbReference>
<dbReference type="InterPro" id="IPR047296">
    <property type="entry name" value="GIY-YIG_UvrC_Cho"/>
</dbReference>
<dbReference type="AlphaFoldDB" id="A0A250KQ44"/>
<feature type="domain" description="UvrC family homology region profile" evidence="10">
    <location>
        <begin position="259"/>
        <end position="482"/>
    </location>
</feature>
<evidence type="ECO:0000256" key="2">
    <source>
        <dbReference type="ARBA" id="ARBA00022763"/>
    </source>
</evidence>
<comment type="function">
    <text evidence="7">The UvrABC repair system catalyzes the recognition and processing of DNA lesions. UvrC both incises the 5' and 3' sides of the lesion. The N-terminal half is responsible for the 3' incision and the C-terminal half is responsible for the 5' incision.</text>
</comment>
<dbReference type="InterPro" id="IPR050066">
    <property type="entry name" value="UvrABC_protein_C"/>
</dbReference>
<reference evidence="11 12" key="1">
    <citation type="submission" date="2016-12" db="EMBL/GenBank/DDBJ databases">
        <title>Genome sequencing of Methylocaldum marinum.</title>
        <authorList>
            <person name="Takeuchi M."/>
            <person name="Kamagata Y."/>
            <person name="Hiraoka S."/>
            <person name="Oshima K."/>
            <person name="Hattori M."/>
            <person name="Iwasaki W."/>
        </authorList>
    </citation>
    <scope>NUCLEOTIDE SEQUENCE [LARGE SCALE GENOMIC DNA]</scope>
    <source>
        <strain evidence="11 12">S8</strain>
    </source>
</reference>
<dbReference type="InterPro" id="IPR001943">
    <property type="entry name" value="UVR_dom"/>
</dbReference>
<feature type="domain" description="GIY-YIG" evidence="9">
    <location>
        <begin position="21"/>
        <end position="99"/>
    </location>
</feature>
<dbReference type="GO" id="GO:0003677">
    <property type="term" value="F:DNA binding"/>
    <property type="evidence" value="ECO:0007669"/>
    <property type="project" value="UniProtKB-UniRule"/>
</dbReference>
<dbReference type="PROSITE" id="PS50164">
    <property type="entry name" value="GIY_YIG"/>
    <property type="match status" value="1"/>
</dbReference>
<dbReference type="FunFam" id="3.30.420.340:FF:000001">
    <property type="entry name" value="UvrABC system protein C"/>
    <property type="match status" value="1"/>
</dbReference>
<dbReference type="SUPFAM" id="SSF47781">
    <property type="entry name" value="RuvA domain 2-like"/>
    <property type="match status" value="1"/>
</dbReference>
<dbReference type="PANTHER" id="PTHR30562:SF1">
    <property type="entry name" value="UVRABC SYSTEM PROTEIN C"/>
    <property type="match status" value="1"/>
</dbReference>
<dbReference type="NCBIfam" id="TIGR00194">
    <property type="entry name" value="uvrC"/>
    <property type="match status" value="1"/>
</dbReference>
<comment type="subunit">
    <text evidence="7">Interacts with UvrB in an incision complex.</text>
</comment>
<dbReference type="Pfam" id="PF14520">
    <property type="entry name" value="HHH_5"/>
    <property type="match status" value="1"/>
</dbReference>
<keyword evidence="5 7" id="KW-0234">DNA repair</keyword>
<organism evidence="11 12">
    <name type="scientific">Methylocaldum marinum</name>
    <dbReference type="NCBI Taxonomy" id="1432792"/>
    <lineage>
        <taxon>Bacteria</taxon>
        <taxon>Pseudomonadati</taxon>
        <taxon>Pseudomonadota</taxon>
        <taxon>Gammaproteobacteria</taxon>
        <taxon>Methylococcales</taxon>
        <taxon>Methylococcaceae</taxon>
        <taxon>Methylocaldum</taxon>
    </lineage>
</organism>
<sequence length="612" mass="68603">MNSREDAPSFDIKAYLETLTQLPGVYRMLDEKGEVIYVGKAKNLKKRVSSYFSGKDCSPKQQAMVARIHAIDVRVTHTEGEALLLESQLIKRHKPRYNINLRDDKSYPYIYVSTHQPFPRITFHRGAKSKLGRYFGPYPSASAVRESLKLLQKIFPVRQCEDSYFQNRSRPCLQHQIERCTAPCVDLIDREAYGQDVQDSIMFLEGNGKRLIDDLVARMEKAAADLQFERAARYRDQIASLRTVLAKQAVHGEHGDIDIIACALKGNVACVQMLFIRGGQQIGDRAFFPSMVVEHDPGSILAAFIPQYYLGKQVPREILISHPVDDTELVEEVLAGQSGHAVHISARLRGERQKRLQLALINAENALTAKLANRQDLYARFLSLGEALHLQGPPRRLECFDISHTHGELTVASCVVFDRQGPVKSAYRRFNIEGVTPGDDYGALAQAVSRRYQRIRQGEIEAPDILFIDGGKGQVGAVREVLSELGMDAIRTVGVAKGPDRKPGMETLFPADSTDAIILPSHSPALLLIQQIRDEAHRFAITGHRQRRAKARKQSVLEDIAGLGPKRRQQLLRQFGGLREISRAGVDALSSVEGISAQLAKRIYETFHEREN</sequence>
<evidence type="ECO:0000313" key="11">
    <source>
        <dbReference type="EMBL" id="BBA33790.1"/>
    </source>
</evidence>
<name>A0A250KQ44_9GAMM</name>
<gene>
    <name evidence="7" type="primary">uvrC</name>
    <name evidence="11" type="ORF">sS8_1834</name>
</gene>
<dbReference type="InterPro" id="IPR000305">
    <property type="entry name" value="GIY-YIG_endonuc"/>
</dbReference>
<evidence type="ECO:0000259" key="9">
    <source>
        <dbReference type="PROSITE" id="PS50164"/>
    </source>
</evidence>
<keyword evidence="1 7" id="KW-0963">Cytoplasm</keyword>
<keyword evidence="12" id="KW-1185">Reference proteome</keyword>
<evidence type="ECO:0000259" key="8">
    <source>
        <dbReference type="PROSITE" id="PS50151"/>
    </source>
</evidence>
<keyword evidence="6 7" id="KW-0742">SOS response</keyword>
<evidence type="ECO:0000259" key="10">
    <source>
        <dbReference type="PROSITE" id="PS50165"/>
    </source>
</evidence>
<dbReference type="GO" id="GO:0009380">
    <property type="term" value="C:excinuclease repair complex"/>
    <property type="evidence" value="ECO:0007669"/>
    <property type="project" value="InterPro"/>
</dbReference>
<comment type="similarity">
    <text evidence="7">Belongs to the UvrC family.</text>
</comment>
<dbReference type="InterPro" id="IPR010994">
    <property type="entry name" value="RuvA_2-like"/>
</dbReference>
<dbReference type="Pfam" id="PF08459">
    <property type="entry name" value="UvrC_RNaseH_dom"/>
    <property type="match status" value="1"/>
</dbReference>
<evidence type="ECO:0000256" key="7">
    <source>
        <dbReference type="HAMAP-Rule" id="MF_00203"/>
    </source>
</evidence>
<dbReference type="CDD" id="cd10434">
    <property type="entry name" value="GIY-YIG_UvrC_Cho"/>
    <property type="match status" value="1"/>
</dbReference>
<dbReference type="Gene3D" id="3.40.1440.10">
    <property type="entry name" value="GIY-YIG endonuclease"/>
    <property type="match status" value="1"/>
</dbReference>
<dbReference type="Gene3D" id="3.30.420.340">
    <property type="entry name" value="UvrC, RNAse H endonuclease domain"/>
    <property type="match status" value="1"/>
</dbReference>
<dbReference type="GO" id="GO:0006289">
    <property type="term" value="P:nucleotide-excision repair"/>
    <property type="evidence" value="ECO:0007669"/>
    <property type="project" value="UniProtKB-UniRule"/>
</dbReference>
<keyword evidence="2 7" id="KW-0227">DNA damage</keyword>